<comment type="similarity">
    <text evidence="1">Belongs to the ATP-dependent DNA ligase family.</text>
</comment>
<evidence type="ECO:0000313" key="8">
    <source>
        <dbReference type="Proteomes" id="UP001597168"/>
    </source>
</evidence>
<dbReference type="Pfam" id="PF13298">
    <property type="entry name" value="LigD_N"/>
    <property type="match status" value="1"/>
</dbReference>
<dbReference type="Gene3D" id="3.30.1490.70">
    <property type="match status" value="1"/>
</dbReference>
<keyword evidence="3 7" id="KW-0436">Ligase</keyword>
<evidence type="ECO:0000256" key="1">
    <source>
        <dbReference type="ARBA" id="ARBA00007572"/>
    </source>
</evidence>
<dbReference type="InterPro" id="IPR012310">
    <property type="entry name" value="DNA_ligase_ATP-dep_cent"/>
</dbReference>
<dbReference type="PANTHER" id="PTHR45674:SF4">
    <property type="entry name" value="DNA LIGASE 1"/>
    <property type="match status" value="1"/>
</dbReference>
<dbReference type="EMBL" id="JBHTLK010000105">
    <property type="protein sequence ID" value="MFD1149431.1"/>
    <property type="molecule type" value="Genomic_DNA"/>
</dbReference>
<sequence length="492" mass="53587">MGGDLSEYRRKRDPGRTPEPVPGEGDALPRGGDDTFVIQEHHASRLHWDVRLERGGVLVSWAVPKGLPAEPGTIRLAVRTEDHPLEYASFSGVIPKGEYGAGEMFIWDRGRYETVKWSDREVDVVLRGSRVEGEFVFFRREGGAAGGKDWMVRRRHEAVRPDWVPLPEWVPPMLATAAVELPGPVSRFAFEFKWDGVRAIARVEGGRVQLTSRAGNDVTGAYPELQGLGEQLGATQVLLDGEIVALEGGRPSFGALQQRMHASAAQARRLAGRVPVTFLVFDVLHLDGASTVDLPYSRRRELLEGLGLRGAHWLTPKAFPGQGAAVLAASREQGLEGVVAKRLDSRYVPGQRSASWVKVTSVLTQEVVVGGWRPGEGKRKGLVGALLVGFPAGDGGGWVEGDGLVFAGSVGTGFDQAELERLTARLAGLEVGRSPFGSGVPRERARGARWVRPVLVGEVVHRQWTADGRMRFPTWRGLRPDKAPGEVRRVDG</sequence>
<evidence type="ECO:0000256" key="5">
    <source>
        <dbReference type="SAM" id="MobiDB-lite"/>
    </source>
</evidence>
<dbReference type="PANTHER" id="PTHR45674">
    <property type="entry name" value="DNA LIGASE 1/3 FAMILY MEMBER"/>
    <property type="match status" value="1"/>
</dbReference>
<evidence type="ECO:0000256" key="3">
    <source>
        <dbReference type="ARBA" id="ARBA00022598"/>
    </source>
</evidence>
<dbReference type="Pfam" id="PF01068">
    <property type="entry name" value="DNA_ligase_A_M"/>
    <property type="match status" value="1"/>
</dbReference>
<dbReference type="Gene3D" id="2.40.50.140">
    <property type="entry name" value="Nucleic acid-binding proteins"/>
    <property type="match status" value="1"/>
</dbReference>
<gene>
    <name evidence="7" type="primary">ligD</name>
    <name evidence="7" type="ORF">ACFQ3T_20035</name>
</gene>
<dbReference type="InterPro" id="IPR014144">
    <property type="entry name" value="LigD_PE_domain"/>
</dbReference>
<dbReference type="SUPFAM" id="SSF56091">
    <property type="entry name" value="DNA ligase/mRNA capping enzyme, catalytic domain"/>
    <property type="match status" value="1"/>
</dbReference>
<dbReference type="GO" id="GO:0016874">
    <property type="term" value="F:ligase activity"/>
    <property type="evidence" value="ECO:0007669"/>
    <property type="project" value="UniProtKB-KW"/>
</dbReference>
<dbReference type="Pfam" id="PF04679">
    <property type="entry name" value="DNA_ligase_A_C"/>
    <property type="match status" value="1"/>
</dbReference>
<organism evidence="7 8">
    <name type="scientific">Saccharothrix hoggarensis</name>
    <dbReference type="NCBI Taxonomy" id="913853"/>
    <lineage>
        <taxon>Bacteria</taxon>
        <taxon>Bacillati</taxon>
        <taxon>Actinomycetota</taxon>
        <taxon>Actinomycetes</taxon>
        <taxon>Pseudonocardiales</taxon>
        <taxon>Pseudonocardiaceae</taxon>
        <taxon>Saccharothrix</taxon>
    </lineage>
</organism>
<dbReference type="SUPFAM" id="SSF50249">
    <property type="entry name" value="Nucleic acid-binding proteins"/>
    <property type="match status" value="1"/>
</dbReference>
<dbReference type="NCBIfam" id="TIGR02779">
    <property type="entry name" value="NHEJ_ligase_lig"/>
    <property type="match status" value="1"/>
</dbReference>
<dbReference type="PROSITE" id="PS00697">
    <property type="entry name" value="DNA_LIGASE_A1"/>
    <property type="match status" value="1"/>
</dbReference>
<dbReference type="PROSITE" id="PS50160">
    <property type="entry name" value="DNA_LIGASE_A3"/>
    <property type="match status" value="1"/>
</dbReference>
<dbReference type="RefSeq" id="WP_380724838.1">
    <property type="nucleotide sequence ID" value="NZ_JBHTLK010000105.1"/>
</dbReference>
<feature type="compositionally biased region" description="Basic and acidic residues" evidence="5">
    <location>
        <begin position="1"/>
        <end position="16"/>
    </location>
</feature>
<evidence type="ECO:0000256" key="4">
    <source>
        <dbReference type="ARBA" id="ARBA00034003"/>
    </source>
</evidence>
<feature type="region of interest" description="Disordered" evidence="5">
    <location>
        <begin position="1"/>
        <end position="33"/>
    </location>
</feature>
<feature type="domain" description="ATP-dependent DNA ligase family profile" evidence="6">
    <location>
        <begin position="273"/>
        <end position="392"/>
    </location>
</feature>
<evidence type="ECO:0000259" key="6">
    <source>
        <dbReference type="PROSITE" id="PS50160"/>
    </source>
</evidence>
<evidence type="ECO:0000256" key="2">
    <source>
        <dbReference type="ARBA" id="ARBA00012727"/>
    </source>
</evidence>
<dbReference type="InterPro" id="IPR016059">
    <property type="entry name" value="DNA_ligase_ATP-dep_CS"/>
</dbReference>
<dbReference type="EC" id="6.5.1.1" evidence="2"/>
<dbReference type="Proteomes" id="UP001597168">
    <property type="component" value="Unassembled WGS sequence"/>
</dbReference>
<keyword evidence="8" id="KW-1185">Reference proteome</keyword>
<comment type="catalytic activity">
    <reaction evidence="4">
        <text>ATP + (deoxyribonucleotide)n-3'-hydroxyl + 5'-phospho-(deoxyribonucleotide)m = (deoxyribonucleotide)n+m + AMP + diphosphate.</text>
        <dbReference type="EC" id="6.5.1.1"/>
    </reaction>
</comment>
<reference evidence="8" key="1">
    <citation type="journal article" date="2019" name="Int. J. Syst. Evol. Microbiol.">
        <title>The Global Catalogue of Microorganisms (GCM) 10K type strain sequencing project: providing services to taxonomists for standard genome sequencing and annotation.</title>
        <authorList>
            <consortium name="The Broad Institute Genomics Platform"/>
            <consortium name="The Broad Institute Genome Sequencing Center for Infectious Disease"/>
            <person name="Wu L."/>
            <person name="Ma J."/>
        </authorList>
    </citation>
    <scope>NUCLEOTIDE SEQUENCE [LARGE SCALE GENOMIC DNA]</scope>
    <source>
        <strain evidence="8">CCUG 60214</strain>
    </source>
</reference>
<proteinExistence type="inferred from homology"/>
<accession>A0ABW3QXE3</accession>
<dbReference type="InterPro" id="IPR014146">
    <property type="entry name" value="LigD_ligase_dom"/>
</dbReference>
<dbReference type="InterPro" id="IPR012309">
    <property type="entry name" value="DNA_ligase_ATP-dep_C"/>
</dbReference>
<name>A0ABW3QXE3_9PSEU</name>
<dbReference type="CDD" id="cd07971">
    <property type="entry name" value="OBF_DNA_ligase_LigD"/>
    <property type="match status" value="1"/>
</dbReference>
<dbReference type="InterPro" id="IPR012340">
    <property type="entry name" value="NA-bd_OB-fold"/>
</dbReference>
<dbReference type="CDD" id="cd07906">
    <property type="entry name" value="Adenylation_DNA_ligase_LigD_LigC"/>
    <property type="match status" value="1"/>
</dbReference>
<dbReference type="NCBIfam" id="TIGR02777">
    <property type="entry name" value="LigD_PE_dom"/>
    <property type="match status" value="1"/>
</dbReference>
<dbReference type="InterPro" id="IPR050191">
    <property type="entry name" value="ATP-dep_DNA_ligase"/>
</dbReference>
<evidence type="ECO:0000313" key="7">
    <source>
        <dbReference type="EMBL" id="MFD1149431.1"/>
    </source>
</evidence>
<comment type="caution">
    <text evidence="7">The sequence shown here is derived from an EMBL/GenBank/DDBJ whole genome shotgun (WGS) entry which is preliminary data.</text>
</comment>
<protein>
    <recommendedName>
        <fullName evidence="2">DNA ligase (ATP)</fullName>
        <ecNumber evidence="2">6.5.1.1</ecNumber>
    </recommendedName>
</protein>
<dbReference type="Gene3D" id="3.30.470.30">
    <property type="entry name" value="DNA ligase/mRNA capping enzyme"/>
    <property type="match status" value="1"/>
</dbReference>